<evidence type="ECO:0000259" key="1">
    <source>
        <dbReference type="Pfam" id="PF12706"/>
    </source>
</evidence>
<dbReference type="PANTHER" id="PTHR15032:SF4">
    <property type="entry name" value="N-ACYL-PHOSPHATIDYLETHANOLAMINE-HYDROLYZING PHOSPHOLIPASE D"/>
    <property type="match status" value="1"/>
</dbReference>
<organism evidence="2 3">
    <name type="scientific">Spirosoma montaniterrae</name>
    <dbReference type="NCBI Taxonomy" id="1178516"/>
    <lineage>
        <taxon>Bacteria</taxon>
        <taxon>Pseudomonadati</taxon>
        <taxon>Bacteroidota</taxon>
        <taxon>Cytophagia</taxon>
        <taxon>Cytophagales</taxon>
        <taxon>Cytophagaceae</taxon>
        <taxon>Spirosoma</taxon>
    </lineage>
</organism>
<dbReference type="GO" id="GO:0005737">
    <property type="term" value="C:cytoplasm"/>
    <property type="evidence" value="ECO:0007669"/>
    <property type="project" value="TreeGrafter"/>
</dbReference>
<dbReference type="RefSeq" id="WP_077133775.1">
    <property type="nucleotide sequence ID" value="NZ_CP014263.1"/>
</dbReference>
<dbReference type="SUPFAM" id="SSF56281">
    <property type="entry name" value="Metallo-hydrolase/oxidoreductase"/>
    <property type="match status" value="1"/>
</dbReference>
<dbReference type="EMBL" id="CP014263">
    <property type="protein sequence ID" value="AQG82291.1"/>
    <property type="molecule type" value="Genomic_DNA"/>
</dbReference>
<dbReference type="Proteomes" id="UP000187941">
    <property type="component" value="Chromosome"/>
</dbReference>
<dbReference type="KEGG" id="smon:AWR27_03380"/>
<dbReference type="AlphaFoldDB" id="A0A1P9X3U5"/>
<dbReference type="Pfam" id="PF12706">
    <property type="entry name" value="Lactamase_B_2"/>
    <property type="match status" value="1"/>
</dbReference>
<dbReference type="PANTHER" id="PTHR15032">
    <property type="entry name" value="N-ACYL-PHOSPHATIDYLETHANOLAMINE-HYDROLYZING PHOSPHOLIPASE D"/>
    <property type="match status" value="1"/>
</dbReference>
<dbReference type="Gene3D" id="3.60.15.10">
    <property type="entry name" value="Ribonuclease Z/Hydroxyacylglutathione hydrolase-like"/>
    <property type="match status" value="1"/>
</dbReference>
<keyword evidence="3" id="KW-1185">Reference proteome</keyword>
<evidence type="ECO:0000313" key="3">
    <source>
        <dbReference type="Proteomes" id="UP000187941"/>
    </source>
</evidence>
<dbReference type="GO" id="GO:0070290">
    <property type="term" value="F:N-acylphosphatidylethanolamine-specific phospholipase D activity"/>
    <property type="evidence" value="ECO:0007669"/>
    <property type="project" value="InterPro"/>
</dbReference>
<dbReference type="PIRSF" id="PIRSF038896">
    <property type="entry name" value="NAPE-PLD"/>
    <property type="match status" value="1"/>
</dbReference>
<keyword evidence="2" id="KW-0378">Hydrolase</keyword>
<dbReference type="STRING" id="1178516.AWR27_03380"/>
<dbReference type="InterPro" id="IPR001279">
    <property type="entry name" value="Metallo-B-lactamas"/>
</dbReference>
<protein>
    <submittedName>
        <fullName evidence="2">MBL fold metallo-hydrolase</fullName>
    </submittedName>
</protein>
<reference evidence="2 3" key="1">
    <citation type="submission" date="2016-01" db="EMBL/GenBank/DDBJ databases">
        <authorList>
            <person name="Oliw E.H."/>
        </authorList>
    </citation>
    <scope>NUCLEOTIDE SEQUENCE [LARGE SCALE GENOMIC DNA]</scope>
    <source>
        <strain evidence="2 3">DY10</strain>
    </source>
</reference>
<sequence length="369" mass="40756">MNRLKISMLVGLIALLLVAIGGFFYLRQPVFGSDPATTRLERIQQSPNYRNGSFQNTEPTDVMRQGASYFAMIGDYINKSPINTPPKPLPTVQTNLHALPDSVPTVVWFGHSSYLIKSKGVTILVDPVLSGSASPVSLFGRAFAGADAYAASDLPDIDMLVISHDHYDHLDHKTITELAPRVKKFYTALGVGAHLERWGISPDRIVEFDWGQTHQVADSIVLTATPARHFSGRSLARGRTLWTSFVFDLHGYRLFLGGDSGYDGQFKQIGTTYGPFDLAILECGQYGRDWPSIHMFPTEVATAAQDLRAKTLLPVHWGKFALAYHAWNEPIQQLVVSAAEKGIPVTTPRIGEPITVGGALKTEHWWNKL</sequence>
<name>A0A1P9X3U5_9BACT</name>
<dbReference type="InterPro" id="IPR024884">
    <property type="entry name" value="NAPE-PLD"/>
</dbReference>
<feature type="domain" description="Metallo-beta-lactamase" evidence="1">
    <location>
        <begin position="122"/>
        <end position="317"/>
    </location>
</feature>
<accession>A0A1P9X3U5</accession>
<dbReference type="InterPro" id="IPR036866">
    <property type="entry name" value="RibonucZ/Hydroxyglut_hydro"/>
</dbReference>
<proteinExistence type="predicted"/>
<evidence type="ECO:0000313" key="2">
    <source>
        <dbReference type="EMBL" id="AQG82291.1"/>
    </source>
</evidence>
<dbReference type="GO" id="GO:0008270">
    <property type="term" value="F:zinc ion binding"/>
    <property type="evidence" value="ECO:0007669"/>
    <property type="project" value="InterPro"/>
</dbReference>
<gene>
    <name evidence="2" type="ORF">AWR27_03380</name>
</gene>